<dbReference type="Pfam" id="PF00440">
    <property type="entry name" value="TetR_N"/>
    <property type="match status" value="1"/>
</dbReference>
<dbReference type="AlphaFoldDB" id="A0A4S8QFB7"/>
<evidence type="ECO:0000313" key="6">
    <source>
        <dbReference type="EMBL" id="THV43108.1"/>
    </source>
</evidence>
<dbReference type="InterPro" id="IPR036271">
    <property type="entry name" value="Tet_transcr_reg_TetR-rel_C_sf"/>
</dbReference>
<organism evidence="6 7">
    <name type="scientific">Glycomyces buryatensis</name>
    <dbReference type="NCBI Taxonomy" id="2570927"/>
    <lineage>
        <taxon>Bacteria</taxon>
        <taxon>Bacillati</taxon>
        <taxon>Actinomycetota</taxon>
        <taxon>Actinomycetes</taxon>
        <taxon>Glycomycetales</taxon>
        <taxon>Glycomycetaceae</taxon>
        <taxon>Glycomyces</taxon>
    </lineage>
</organism>
<dbReference type="Pfam" id="PF13305">
    <property type="entry name" value="TetR_C_33"/>
    <property type="match status" value="1"/>
</dbReference>
<keyword evidence="7" id="KW-1185">Reference proteome</keyword>
<reference evidence="6 7" key="2">
    <citation type="submission" date="2019-05" db="EMBL/GenBank/DDBJ databases">
        <title>Glycomyces buryatensis sp. nov.</title>
        <authorList>
            <person name="Nikitina E."/>
        </authorList>
    </citation>
    <scope>NUCLEOTIDE SEQUENCE [LARGE SCALE GENOMIC DNA]</scope>
    <source>
        <strain evidence="6 7">18</strain>
    </source>
</reference>
<dbReference type="GO" id="GO:0000976">
    <property type="term" value="F:transcription cis-regulatory region binding"/>
    <property type="evidence" value="ECO:0007669"/>
    <property type="project" value="TreeGrafter"/>
</dbReference>
<dbReference type="SUPFAM" id="SSF46689">
    <property type="entry name" value="Homeodomain-like"/>
    <property type="match status" value="1"/>
</dbReference>
<dbReference type="PANTHER" id="PTHR30055">
    <property type="entry name" value="HTH-TYPE TRANSCRIPTIONAL REGULATOR RUTR"/>
    <property type="match status" value="1"/>
</dbReference>
<name>A0A4S8QFB7_9ACTN</name>
<keyword evidence="1" id="KW-0805">Transcription regulation</keyword>
<dbReference type="InterPro" id="IPR050109">
    <property type="entry name" value="HTH-type_TetR-like_transc_reg"/>
</dbReference>
<dbReference type="PRINTS" id="PR00455">
    <property type="entry name" value="HTHTETR"/>
</dbReference>
<evidence type="ECO:0000256" key="1">
    <source>
        <dbReference type="ARBA" id="ARBA00023015"/>
    </source>
</evidence>
<reference evidence="7" key="1">
    <citation type="submission" date="2019-04" db="EMBL/GenBank/DDBJ databases">
        <title>Nocardioides xinjiangensis sp. nov.</title>
        <authorList>
            <person name="Liu S."/>
        </authorList>
    </citation>
    <scope>NUCLEOTIDE SEQUENCE [LARGE SCALE GENOMIC DNA]</scope>
    <source>
        <strain evidence="7">18</strain>
    </source>
</reference>
<dbReference type="PANTHER" id="PTHR30055:SF220">
    <property type="entry name" value="TETR-FAMILY REGULATORY PROTEIN"/>
    <property type="match status" value="1"/>
</dbReference>
<dbReference type="InterPro" id="IPR001647">
    <property type="entry name" value="HTH_TetR"/>
</dbReference>
<sequence length="205" mass="21968">MDRVLPDTVKIRVRVGAVNTAYHHGDLRRALIDAAVEAIGETGTGALSLRAVAKRAGVSHAAPAHHFGDKAGLLTAVAAEGFDRFADALEGVWEATGDFAEVGVAYVRFAIDNRAHFEVMFRPELTHQDDPELRRAAARSGAVLDRGADRTDTEGDALGYRPAALAAWSLVHGFAELAIAGNFSPEVMADPEAALREIARKLRFD</sequence>
<evidence type="ECO:0000256" key="3">
    <source>
        <dbReference type="ARBA" id="ARBA00023163"/>
    </source>
</evidence>
<dbReference type="SUPFAM" id="SSF48498">
    <property type="entry name" value="Tetracyclin repressor-like, C-terminal domain"/>
    <property type="match status" value="1"/>
</dbReference>
<keyword evidence="2 4" id="KW-0238">DNA-binding</keyword>
<evidence type="ECO:0000259" key="5">
    <source>
        <dbReference type="PROSITE" id="PS50977"/>
    </source>
</evidence>
<evidence type="ECO:0000256" key="2">
    <source>
        <dbReference type="ARBA" id="ARBA00023125"/>
    </source>
</evidence>
<dbReference type="OrthoDB" id="3173376at2"/>
<feature type="domain" description="HTH tetR-type" evidence="5">
    <location>
        <begin position="25"/>
        <end position="85"/>
    </location>
</feature>
<feature type="DNA-binding region" description="H-T-H motif" evidence="4">
    <location>
        <begin position="48"/>
        <end position="67"/>
    </location>
</feature>
<dbReference type="PROSITE" id="PS50977">
    <property type="entry name" value="HTH_TETR_2"/>
    <property type="match status" value="1"/>
</dbReference>
<keyword evidence="3" id="KW-0804">Transcription</keyword>
<dbReference type="Gene3D" id="1.10.357.10">
    <property type="entry name" value="Tetracycline Repressor, domain 2"/>
    <property type="match status" value="1"/>
</dbReference>
<dbReference type="EMBL" id="STGY01000007">
    <property type="protein sequence ID" value="THV43108.1"/>
    <property type="molecule type" value="Genomic_DNA"/>
</dbReference>
<proteinExistence type="predicted"/>
<comment type="caution">
    <text evidence="6">The sequence shown here is derived from an EMBL/GenBank/DDBJ whole genome shotgun (WGS) entry which is preliminary data.</text>
</comment>
<evidence type="ECO:0000313" key="7">
    <source>
        <dbReference type="Proteomes" id="UP000308760"/>
    </source>
</evidence>
<dbReference type="Proteomes" id="UP000308760">
    <property type="component" value="Unassembled WGS sequence"/>
</dbReference>
<gene>
    <name evidence="6" type="ORF">FAB82_02420</name>
</gene>
<dbReference type="InterPro" id="IPR025996">
    <property type="entry name" value="MT1864/Rv1816-like_C"/>
</dbReference>
<dbReference type="GO" id="GO:0003700">
    <property type="term" value="F:DNA-binding transcription factor activity"/>
    <property type="evidence" value="ECO:0007669"/>
    <property type="project" value="TreeGrafter"/>
</dbReference>
<accession>A0A4S8QFB7</accession>
<protein>
    <submittedName>
        <fullName evidence="6">TetR/AcrR family transcriptional regulator</fullName>
    </submittedName>
</protein>
<evidence type="ECO:0000256" key="4">
    <source>
        <dbReference type="PROSITE-ProRule" id="PRU00335"/>
    </source>
</evidence>
<dbReference type="InterPro" id="IPR009057">
    <property type="entry name" value="Homeodomain-like_sf"/>
</dbReference>